<dbReference type="InterPro" id="IPR036102">
    <property type="entry name" value="OsmC/Ohrsf"/>
</dbReference>
<dbReference type="EMBL" id="LJGT01000036">
    <property type="protein sequence ID" value="OEU93611.1"/>
    <property type="molecule type" value="Genomic_DNA"/>
</dbReference>
<dbReference type="AlphaFoldDB" id="A0A1E7JUI0"/>
<dbReference type="Proteomes" id="UP000176087">
    <property type="component" value="Unassembled WGS sequence"/>
</dbReference>
<dbReference type="SUPFAM" id="SSF82784">
    <property type="entry name" value="OsmC-like"/>
    <property type="match status" value="1"/>
</dbReference>
<gene>
    <name evidence="1" type="ORF">AN215_02175</name>
</gene>
<dbReference type="InterPro" id="IPR003718">
    <property type="entry name" value="OsmC/Ohr_fam"/>
</dbReference>
<reference evidence="1 2" key="1">
    <citation type="journal article" date="2016" name="Front. Microbiol.">
        <title>Comparative Genomics Analysis of Streptomyces Species Reveals Their Adaptation to the Marine Environment and Their Diversity at the Genomic Level.</title>
        <authorList>
            <person name="Tian X."/>
            <person name="Zhang Z."/>
            <person name="Yang T."/>
            <person name="Chen M."/>
            <person name="Li J."/>
            <person name="Chen F."/>
            <person name="Yang J."/>
            <person name="Li W."/>
            <person name="Zhang B."/>
            <person name="Zhang Z."/>
            <person name="Wu J."/>
            <person name="Zhang C."/>
            <person name="Long L."/>
            <person name="Xiao J."/>
        </authorList>
    </citation>
    <scope>NUCLEOTIDE SEQUENCE [LARGE SCALE GENOMIC DNA]</scope>
    <source>
        <strain evidence="1 2">SCSIO 10390</strain>
    </source>
</reference>
<dbReference type="PANTHER" id="PTHR42830:SF2">
    <property type="entry name" value="OSMC_OHR FAMILY PROTEIN"/>
    <property type="match status" value="1"/>
</dbReference>
<dbReference type="PATRIC" id="fig|933944.5.peg.2463"/>
<dbReference type="Pfam" id="PF02566">
    <property type="entry name" value="OsmC"/>
    <property type="match status" value="1"/>
</dbReference>
<accession>A0A1E7JUI0</accession>
<dbReference type="InterPro" id="IPR052707">
    <property type="entry name" value="OsmC_Ohr_Peroxiredoxin"/>
</dbReference>
<dbReference type="OrthoDB" id="9795405at2"/>
<proteinExistence type="predicted"/>
<dbReference type="RefSeq" id="WP_070012474.1">
    <property type="nucleotide sequence ID" value="NZ_LJGS01000042.1"/>
</dbReference>
<protein>
    <submittedName>
        <fullName evidence="1">Peroxiredoxin</fullName>
    </submittedName>
</protein>
<name>A0A1E7JUI0_9ACTN</name>
<comment type="caution">
    <text evidence="1">The sequence shown here is derived from an EMBL/GenBank/DDBJ whole genome shotgun (WGS) entry which is preliminary data.</text>
</comment>
<evidence type="ECO:0000313" key="2">
    <source>
        <dbReference type="Proteomes" id="UP000176087"/>
    </source>
</evidence>
<dbReference type="STRING" id="933944.AN215_02175"/>
<sequence length="159" mass="17037">MAATHAYEVTVEWTGNLGEGTRDHRAFSRAHEVLAGAKPPIAASADPAFRGDEERWNPEELLLSALAQCHMLWYLHLCSVRGVVVTAYEDHATATMTMDAAGGGGAFTEAVLRPEVTVADESTAETARALHAEVPGLCFIARSVNFPVRHEPVVRTGAA</sequence>
<organism evidence="1 2">
    <name type="scientific">Streptomyces abyssalis</name>
    <dbReference type="NCBI Taxonomy" id="933944"/>
    <lineage>
        <taxon>Bacteria</taxon>
        <taxon>Bacillati</taxon>
        <taxon>Actinomycetota</taxon>
        <taxon>Actinomycetes</taxon>
        <taxon>Kitasatosporales</taxon>
        <taxon>Streptomycetaceae</taxon>
        <taxon>Streptomyces</taxon>
    </lineage>
</organism>
<evidence type="ECO:0000313" key="1">
    <source>
        <dbReference type="EMBL" id="OEU93611.1"/>
    </source>
</evidence>
<dbReference type="Gene3D" id="3.30.300.20">
    <property type="match status" value="1"/>
</dbReference>
<keyword evidence="2" id="KW-1185">Reference proteome</keyword>
<dbReference type="PANTHER" id="PTHR42830">
    <property type="entry name" value="OSMOTICALLY INDUCIBLE FAMILY PROTEIN"/>
    <property type="match status" value="1"/>
</dbReference>
<dbReference type="InterPro" id="IPR015946">
    <property type="entry name" value="KH_dom-like_a/b"/>
</dbReference>